<dbReference type="OrthoDB" id="9796962at2"/>
<comment type="caution">
    <text evidence="2">The sequence shown here is derived from an EMBL/GenBank/DDBJ whole genome shotgun (WGS) entry which is preliminary data.</text>
</comment>
<organism evidence="2 3">
    <name type="scientific">Sneathiella chungangensis</name>
    <dbReference type="NCBI Taxonomy" id="1418234"/>
    <lineage>
        <taxon>Bacteria</taxon>
        <taxon>Pseudomonadati</taxon>
        <taxon>Pseudomonadota</taxon>
        <taxon>Alphaproteobacteria</taxon>
        <taxon>Sneathiellales</taxon>
        <taxon>Sneathiellaceae</taxon>
        <taxon>Sneathiella</taxon>
    </lineage>
</organism>
<dbReference type="PANTHER" id="PTHR36302:SF1">
    <property type="entry name" value="COPPER CHAPERONE PCU(A)C"/>
    <property type="match status" value="1"/>
</dbReference>
<evidence type="ECO:0000256" key="1">
    <source>
        <dbReference type="SAM" id="SignalP"/>
    </source>
</evidence>
<dbReference type="Pfam" id="PF04314">
    <property type="entry name" value="PCuAC"/>
    <property type="match status" value="1"/>
</dbReference>
<dbReference type="Proteomes" id="UP000445696">
    <property type="component" value="Unassembled WGS sequence"/>
</dbReference>
<accession>A0A845MHN4</accession>
<dbReference type="Gene3D" id="2.60.40.1890">
    <property type="entry name" value="PCu(A)C copper chaperone"/>
    <property type="match status" value="1"/>
</dbReference>
<dbReference type="SUPFAM" id="SSF110087">
    <property type="entry name" value="DR1885-like metal-binding protein"/>
    <property type="match status" value="1"/>
</dbReference>
<dbReference type="InterPro" id="IPR007410">
    <property type="entry name" value="LpqE-like"/>
</dbReference>
<dbReference type="RefSeq" id="WP_161339817.1">
    <property type="nucleotide sequence ID" value="NZ_JBHSDG010000003.1"/>
</dbReference>
<dbReference type="InterPro" id="IPR058248">
    <property type="entry name" value="Lxx211020-like"/>
</dbReference>
<evidence type="ECO:0000313" key="3">
    <source>
        <dbReference type="Proteomes" id="UP000445696"/>
    </source>
</evidence>
<dbReference type="PANTHER" id="PTHR36302">
    <property type="entry name" value="BLR7088 PROTEIN"/>
    <property type="match status" value="1"/>
</dbReference>
<sequence length="163" mass="17760">MKYLKLLPVLLFIGVVALNAESDMFQSHASEKKGMMVTDAWSRERPANAAMGGAFVTLHNMEGEPDRLVSASSPVADRVEIHNSAMKDGVMSMFQVEELVIPAGETVEMKPGSFHVMLMGLKEPLAKGAKFPLTLNFARAGEITVTVSVKEAGAMEMKMHKHN</sequence>
<protein>
    <submittedName>
        <fullName evidence="2">Copper chaperone PCu(A)C</fullName>
    </submittedName>
</protein>
<dbReference type="InterPro" id="IPR036182">
    <property type="entry name" value="PCuAC_sf"/>
</dbReference>
<dbReference type="EMBL" id="WTVA01000015">
    <property type="protein sequence ID" value="MZR23339.1"/>
    <property type="molecule type" value="Genomic_DNA"/>
</dbReference>
<evidence type="ECO:0000313" key="2">
    <source>
        <dbReference type="EMBL" id="MZR23339.1"/>
    </source>
</evidence>
<reference evidence="2 3" key="1">
    <citation type="journal article" date="2014" name="Int. J. Syst. Evol. Microbiol.">
        <title>Sneathiella chungangensis sp. nov., isolated from a marine sand, and emended description of the genus Sneathiella.</title>
        <authorList>
            <person name="Siamphan C."/>
            <person name="Kim H."/>
            <person name="Lee J.S."/>
            <person name="Kim W."/>
        </authorList>
    </citation>
    <scope>NUCLEOTIDE SEQUENCE [LARGE SCALE GENOMIC DNA]</scope>
    <source>
        <strain evidence="2 3">KCTC 32476</strain>
    </source>
</reference>
<keyword evidence="1" id="KW-0732">Signal</keyword>
<gene>
    <name evidence="2" type="ORF">GQF03_13460</name>
</gene>
<feature type="chain" id="PRO_5032924560" evidence="1">
    <location>
        <begin position="21"/>
        <end position="163"/>
    </location>
</feature>
<name>A0A845MHN4_9PROT</name>
<dbReference type="AlphaFoldDB" id="A0A845MHN4"/>
<keyword evidence="3" id="KW-1185">Reference proteome</keyword>
<proteinExistence type="predicted"/>
<feature type="signal peptide" evidence="1">
    <location>
        <begin position="1"/>
        <end position="20"/>
    </location>
</feature>